<dbReference type="EMBL" id="CP139368">
    <property type="protein sequence ID" value="WPR90526.1"/>
    <property type="molecule type" value="Genomic_DNA"/>
</dbReference>
<gene>
    <name evidence="2" type="ORF">SM116_04330</name>
</gene>
<evidence type="ECO:0000313" key="3">
    <source>
        <dbReference type="Proteomes" id="UP001323798"/>
    </source>
</evidence>
<accession>A0ABZ0ST24</accession>
<dbReference type="Proteomes" id="UP001323798">
    <property type="component" value="Chromosome"/>
</dbReference>
<dbReference type="RefSeq" id="WP_320943238.1">
    <property type="nucleotide sequence ID" value="NZ_BAABEU010000011.1"/>
</dbReference>
<dbReference type="PROSITE" id="PS51257">
    <property type="entry name" value="PROKAR_LIPOPROTEIN"/>
    <property type="match status" value="1"/>
</dbReference>
<keyword evidence="3" id="KW-1185">Reference proteome</keyword>
<evidence type="ECO:0000313" key="2">
    <source>
        <dbReference type="EMBL" id="WPR90526.1"/>
    </source>
</evidence>
<reference evidence="2 3" key="1">
    <citation type="submission" date="2023-11" db="EMBL/GenBank/DDBJ databases">
        <title>Genome sequence of Microbacterium rhizosphaerae KACC 19337.</title>
        <authorList>
            <person name="Choi H."/>
            <person name="Kim S."/>
            <person name="Kim Y."/>
            <person name="Kwon S.-W."/>
            <person name="Heo J."/>
        </authorList>
    </citation>
    <scope>NUCLEOTIDE SEQUENCE [LARGE SCALE GENOMIC DNA]</scope>
    <source>
        <strain evidence="2 3">KACC 19337</strain>
    </source>
</reference>
<evidence type="ECO:0008006" key="4">
    <source>
        <dbReference type="Google" id="ProtNLM"/>
    </source>
</evidence>
<sequence>MRRRRGMLALLTAASILIVAVAVVLVSCAPDPTPTRSRSASAAANAPDDTPSATPSPTSTLVAMPTDCRAIVSEGVLAQLKDVPLNDPAFGPSGVVNGGLVCIWGSPSADTTNLTTRITRMSRGPALDKLNQFAAQGYTCYTPDGGTRCEKTWQDARYPVTDGRTLFWRDGIMIDTAFSNLAPSGYTSSVVARVFG</sequence>
<feature type="region of interest" description="Disordered" evidence="1">
    <location>
        <begin position="34"/>
        <end position="60"/>
    </location>
</feature>
<proteinExistence type="predicted"/>
<organism evidence="2 3">
    <name type="scientific">Microbacterium rhizosphaerae</name>
    <dbReference type="NCBI Taxonomy" id="1678237"/>
    <lineage>
        <taxon>Bacteria</taxon>
        <taxon>Bacillati</taxon>
        <taxon>Actinomycetota</taxon>
        <taxon>Actinomycetes</taxon>
        <taxon>Micrococcales</taxon>
        <taxon>Microbacteriaceae</taxon>
        <taxon>Microbacterium</taxon>
    </lineage>
</organism>
<name>A0ABZ0ST24_9MICO</name>
<protein>
    <recommendedName>
        <fullName evidence="4">DUF3558 domain-containing protein</fullName>
    </recommendedName>
</protein>
<evidence type="ECO:0000256" key="1">
    <source>
        <dbReference type="SAM" id="MobiDB-lite"/>
    </source>
</evidence>